<evidence type="ECO:0000313" key="4">
    <source>
        <dbReference type="EMBL" id="KRM64309.1"/>
    </source>
</evidence>
<dbReference type="SUPFAM" id="SSF51569">
    <property type="entry name" value="Aldolase"/>
    <property type="match status" value="1"/>
</dbReference>
<dbReference type="GO" id="GO:0016832">
    <property type="term" value="F:aldehyde-lyase activity"/>
    <property type="evidence" value="ECO:0007669"/>
    <property type="project" value="InterPro"/>
</dbReference>
<dbReference type="Gene3D" id="3.20.20.70">
    <property type="entry name" value="Aldolase class I"/>
    <property type="match status" value="1"/>
</dbReference>
<sequence length="226" mass="24447">MEKLMEFMIDSLNIAEIKKWAQILPLAGITSNPTIAKKEGVIDFFAQVKTVRQIIGPTPSIHVQVVASDYEGIIADAHKLKEQLGGNLYIKVPVTTEGLKAIKQLKQEGFQITATAIYTSLQGLLALEAGADYLAPYHNRMENLNTNPLEVIDQLALAIERKHSQAKILAASFKNVGQVTSALAHGAQAVTASPAIYEAGFANPAIAKAVADFANDWQATQGRNRI</sequence>
<dbReference type="PANTHER" id="PTHR10683:SF28">
    <property type="entry name" value="TRANSALDOLASE C"/>
    <property type="match status" value="1"/>
</dbReference>
<evidence type="ECO:0000256" key="1">
    <source>
        <dbReference type="ARBA" id="ARBA00004496"/>
    </source>
</evidence>
<reference evidence="4 5" key="1">
    <citation type="journal article" date="2015" name="Genome Announc.">
        <title>Expanding the biotechnology potential of lactobacilli through comparative genomics of 213 strains and associated genera.</title>
        <authorList>
            <person name="Sun Z."/>
            <person name="Harris H.M."/>
            <person name="McCann A."/>
            <person name="Guo C."/>
            <person name="Argimon S."/>
            <person name="Zhang W."/>
            <person name="Yang X."/>
            <person name="Jeffery I.B."/>
            <person name="Cooney J.C."/>
            <person name="Kagawa T.F."/>
            <person name="Liu W."/>
            <person name="Song Y."/>
            <person name="Salvetti E."/>
            <person name="Wrobel A."/>
            <person name="Rasinkangas P."/>
            <person name="Parkhill J."/>
            <person name="Rea M.C."/>
            <person name="O'Sullivan O."/>
            <person name="Ritari J."/>
            <person name="Douillard F.P."/>
            <person name="Paul Ross R."/>
            <person name="Yang R."/>
            <person name="Briner A.E."/>
            <person name="Felis G.E."/>
            <person name="de Vos W.M."/>
            <person name="Barrangou R."/>
            <person name="Klaenhammer T.R."/>
            <person name="Caufield P.W."/>
            <person name="Cui Y."/>
            <person name="Zhang H."/>
            <person name="O'Toole P.W."/>
        </authorList>
    </citation>
    <scope>NUCLEOTIDE SEQUENCE [LARGE SCALE GENOMIC DNA]</scope>
    <source>
        <strain evidence="4 5">DSM 20509</strain>
    </source>
</reference>
<evidence type="ECO:0000313" key="5">
    <source>
        <dbReference type="Proteomes" id="UP000051008"/>
    </source>
</evidence>
<keyword evidence="5" id="KW-1185">Reference proteome</keyword>
<organism evidence="4 5">
    <name type="scientific">Ligilactobacillus agilis DSM 20509</name>
    <dbReference type="NCBI Taxonomy" id="1423718"/>
    <lineage>
        <taxon>Bacteria</taxon>
        <taxon>Bacillati</taxon>
        <taxon>Bacillota</taxon>
        <taxon>Bacilli</taxon>
        <taxon>Lactobacillales</taxon>
        <taxon>Lactobacillaceae</taxon>
        <taxon>Ligilactobacillus</taxon>
    </lineage>
</organism>
<name>A0A0R2AC57_9LACO</name>
<gene>
    <name evidence="4" type="ORF">FC14_GL001944</name>
</gene>
<comment type="caution">
    <text evidence="4">The sequence shown here is derived from an EMBL/GenBank/DDBJ whole genome shotgun (WGS) entry which is preliminary data.</text>
</comment>
<dbReference type="InterPro" id="IPR033919">
    <property type="entry name" value="TSA/FSA_arc/bac"/>
</dbReference>
<dbReference type="CDD" id="cd00956">
    <property type="entry name" value="Transaldolase_FSA"/>
    <property type="match status" value="1"/>
</dbReference>
<dbReference type="InterPro" id="IPR001585">
    <property type="entry name" value="TAL/FSA"/>
</dbReference>
<dbReference type="InterPro" id="IPR018225">
    <property type="entry name" value="Transaldolase_AS"/>
</dbReference>
<dbReference type="Pfam" id="PF00923">
    <property type="entry name" value="TAL_FSA"/>
    <property type="match status" value="1"/>
</dbReference>
<evidence type="ECO:0000256" key="2">
    <source>
        <dbReference type="ARBA" id="ARBA00022490"/>
    </source>
</evidence>
<keyword evidence="3" id="KW-0704">Schiff base</keyword>
<comment type="subcellular location">
    <subcellularLocation>
        <location evidence="1">Cytoplasm</location>
    </subcellularLocation>
</comment>
<dbReference type="NCBIfam" id="NF009299">
    <property type="entry name" value="PRK12656.1"/>
    <property type="match status" value="1"/>
</dbReference>
<protein>
    <submittedName>
        <fullName evidence="4">Fructose-6-phosphate aldolase</fullName>
    </submittedName>
</protein>
<accession>A0A0R2AC57</accession>
<dbReference type="InterPro" id="IPR013785">
    <property type="entry name" value="Aldolase_TIM"/>
</dbReference>
<dbReference type="GO" id="GO:0005975">
    <property type="term" value="P:carbohydrate metabolic process"/>
    <property type="evidence" value="ECO:0007669"/>
    <property type="project" value="InterPro"/>
</dbReference>
<dbReference type="EMBL" id="AYYP01000035">
    <property type="protein sequence ID" value="KRM64309.1"/>
    <property type="molecule type" value="Genomic_DNA"/>
</dbReference>
<dbReference type="PATRIC" id="fig|1423718.3.peg.2019"/>
<dbReference type="Proteomes" id="UP000051008">
    <property type="component" value="Unassembled WGS sequence"/>
</dbReference>
<keyword evidence="2" id="KW-0963">Cytoplasm</keyword>
<dbReference type="GO" id="GO:0005737">
    <property type="term" value="C:cytoplasm"/>
    <property type="evidence" value="ECO:0007669"/>
    <property type="project" value="UniProtKB-SubCell"/>
</dbReference>
<proteinExistence type="predicted"/>
<dbReference type="AlphaFoldDB" id="A0A0R2AC57"/>
<evidence type="ECO:0000256" key="3">
    <source>
        <dbReference type="ARBA" id="ARBA00023270"/>
    </source>
</evidence>
<dbReference type="PROSITE" id="PS00958">
    <property type="entry name" value="TRANSALDOLASE_2"/>
    <property type="match status" value="1"/>
</dbReference>
<dbReference type="FunFam" id="3.20.20.70:FF:000018">
    <property type="entry name" value="Probable transaldolase"/>
    <property type="match status" value="1"/>
</dbReference>
<dbReference type="PANTHER" id="PTHR10683">
    <property type="entry name" value="TRANSALDOLASE"/>
    <property type="match status" value="1"/>
</dbReference>